<evidence type="ECO:0000256" key="7">
    <source>
        <dbReference type="ARBA" id="ARBA00022833"/>
    </source>
</evidence>
<evidence type="ECO:0000256" key="12">
    <source>
        <dbReference type="HAMAP-Rule" id="MF_00983"/>
    </source>
</evidence>
<dbReference type="HAMAP" id="MF_00983">
    <property type="entry name" value="PriA"/>
    <property type="match status" value="1"/>
</dbReference>
<keyword evidence="8 12" id="KW-0067">ATP-binding</keyword>
<dbReference type="SMART" id="SM00490">
    <property type="entry name" value="HELICc"/>
    <property type="match status" value="1"/>
</dbReference>
<dbReference type="Gene3D" id="3.40.1440.60">
    <property type="entry name" value="PriA, 3(prime) DNA-binding domain"/>
    <property type="match status" value="1"/>
</dbReference>
<evidence type="ECO:0000256" key="3">
    <source>
        <dbReference type="ARBA" id="ARBA00022723"/>
    </source>
</evidence>
<feature type="domain" description="Helicase ATP-binding" evidence="13">
    <location>
        <begin position="252"/>
        <end position="418"/>
    </location>
</feature>
<sequence>MPRSRRYDGGYFEITAISSAPVEHVMSESHRDPSIGTHEASSGEGMVYWQVALPGPLQMLFTYGVPADVSARAGMRVWVPLGKGQRMGVLWSPAEKETEWVIKPVLSVLDDEPLLDEELLACLGWAADYYHFPLGETVLAALAPSLRQGRSLHELAWRILPSGEQALADGTLRGARQRALLERIAQTPQGVSESQLRDFPKAVRLRLADLGLIEPFEQMMPSTWPVLAEMSGNKLPAPDLNEAQSAAVSAVAACLENFGVWLLEGVTGSGKTEVYLNLISRVLAQGRQVLILVPEIALTPQLVTRFTDRLGLVPAVLHSGLNDGDRLNAWLAARSGDATVVIGTRSAVFQPFADLGLIVVDEEHDGSFKQSEGFGYHARDVAIWRARRLGVPIMLGSATPSLESLRNVSLSRYHLLTLPERAGGAAMPDIRLLDVRQQRMRGGLSDDLVAAIETHLLAGGQVMLYLNRRGYASNLLCHACGWVAECAHCDSFMTWHRGVNRLRCHHCGFERQPPSVCPNCSATLSPRGLGTEQLEDVLTGLFPGFGIERLDRDALSRVGELDRRLARIQSSEARLIVGTQILVKGHDFPHVSLVAVVDADQALFANDFRGAERFAQQLIQVAGRAGRASRAGTVLVQTHQPEHVGLNRLIHAGYASFAQTLLAERAEAGLPPVRAAAMIRADARDADAPRELLTHMADWLHEHLADPADSPLDVWGPVPAPLARRAGRYRYQLLILADDRPRLHAALSQLESWQGTRRTKGIRWSIDVDPVDMA</sequence>
<dbReference type="HOGENOM" id="CLU_013353_3_1_6"/>
<evidence type="ECO:0000256" key="5">
    <source>
        <dbReference type="ARBA" id="ARBA00022801"/>
    </source>
</evidence>
<keyword evidence="7 12" id="KW-0862">Zinc</keyword>
<dbReference type="GO" id="GO:0005524">
    <property type="term" value="F:ATP binding"/>
    <property type="evidence" value="ECO:0007669"/>
    <property type="project" value="UniProtKB-UniRule"/>
</dbReference>
<dbReference type="NCBIfam" id="TIGR00595">
    <property type="entry name" value="priA"/>
    <property type="match status" value="1"/>
</dbReference>
<evidence type="ECO:0000256" key="8">
    <source>
        <dbReference type="ARBA" id="ARBA00022840"/>
    </source>
</evidence>
<keyword evidence="2 12" id="KW-0235">DNA replication</keyword>
<evidence type="ECO:0000256" key="1">
    <source>
        <dbReference type="ARBA" id="ARBA00022515"/>
    </source>
</evidence>
<dbReference type="PROSITE" id="PS51192">
    <property type="entry name" value="HELICASE_ATP_BIND_1"/>
    <property type="match status" value="1"/>
</dbReference>
<dbReference type="InterPro" id="IPR040498">
    <property type="entry name" value="PriA_CRR"/>
</dbReference>
<dbReference type="STRING" id="555778.Hneap_0799"/>
<evidence type="ECO:0000256" key="11">
    <source>
        <dbReference type="ARBA" id="ARBA00048988"/>
    </source>
</evidence>
<dbReference type="Proteomes" id="UP000009102">
    <property type="component" value="Chromosome"/>
</dbReference>
<feature type="binding site" evidence="12">
    <location>
        <position position="507"/>
    </location>
    <ligand>
        <name>Zn(2+)</name>
        <dbReference type="ChEBI" id="CHEBI:29105"/>
        <label>2</label>
    </ligand>
</feature>
<dbReference type="SUPFAM" id="SSF52540">
    <property type="entry name" value="P-loop containing nucleoside triphosphate hydrolases"/>
    <property type="match status" value="1"/>
</dbReference>
<feature type="binding site" evidence="12">
    <location>
        <position position="480"/>
    </location>
    <ligand>
        <name>Zn(2+)</name>
        <dbReference type="ChEBI" id="CHEBI:29105"/>
        <label>1</label>
    </ligand>
</feature>
<comment type="catalytic activity">
    <reaction evidence="12">
        <text>Couples ATP hydrolysis with the unwinding of duplex DNA by translocating in the 3'-5' direction.</text>
        <dbReference type="EC" id="5.6.2.4"/>
    </reaction>
</comment>
<dbReference type="AlphaFoldDB" id="D0KYX5"/>
<keyword evidence="5 12" id="KW-0378">Hydrolase</keyword>
<feature type="binding site" evidence="12">
    <location>
        <position position="517"/>
    </location>
    <ligand>
        <name>Zn(2+)</name>
        <dbReference type="ChEBI" id="CHEBI:29105"/>
        <label>1</label>
    </ligand>
</feature>
<comment type="catalytic activity">
    <reaction evidence="11 12">
        <text>ATP + H2O = ADP + phosphate + H(+)</text>
        <dbReference type="Rhea" id="RHEA:13065"/>
        <dbReference type="ChEBI" id="CHEBI:15377"/>
        <dbReference type="ChEBI" id="CHEBI:15378"/>
        <dbReference type="ChEBI" id="CHEBI:30616"/>
        <dbReference type="ChEBI" id="CHEBI:43474"/>
        <dbReference type="ChEBI" id="CHEBI:456216"/>
        <dbReference type="EC" id="5.6.2.4"/>
    </reaction>
</comment>
<comment type="cofactor">
    <cofactor evidence="12">
        <name>Zn(2+)</name>
        <dbReference type="ChEBI" id="CHEBI:29105"/>
    </cofactor>
    <text evidence="12">Binds 2 zinc ions per subunit.</text>
</comment>
<feature type="binding site" evidence="12">
    <location>
        <position position="489"/>
    </location>
    <ligand>
        <name>Zn(2+)</name>
        <dbReference type="ChEBI" id="CHEBI:29105"/>
        <label>2</label>
    </ligand>
</feature>
<keyword evidence="4 12" id="KW-0547">Nucleotide-binding</keyword>
<dbReference type="Pfam" id="PF18319">
    <property type="entry name" value="Zn_ribbon_PriA"/>
    <property type="match status" value="1"/>
</dbReference>
<dbReference type="GO" id="GO:0006269">
    <property type="term" value="P:DNA replication, synthesis of primer"/>
    <property type="evidence" value="ECO:0007669"/>
    <property type="project" value="UniProtKB-KW"/>
</dbReference>
<feature type="binding site" evidence="12">
    <location>
        <position position="504"/>
    </location>
    <ligand>
        <name>Zn(2+)</name>
        <dbReference type="ChEBI" id="CHEBI:29105"/>
        <label>2</label>
    </ligand>
</feature>
<comment type="function">
    <text evidence="12">Initiates the restart of stalled replication forks, which reloads the replicative helicase on sites other than the origin of replication. Recognizes and binds to abandoned replication forks and remodels them to uncover a helicase loading site. Promotes assembly of the primosome at these replication forks.</text>
</comment>
<keyword evidence="1 12" id="KW-0639">Primosome</keyword>
<organism evidence="14 15">
    <name type="scientific">Halothiobacillus neapolitanus (strain ATCC 23641 / DSM 15147 / CIP 104769 / NCIMB 8539 / c2)</name>
    <name type="common">Thiobacillus neapolitanus</name>
    <dbReference type="NCBI Taxonomy" id="555778"/>
    <lineage>
        <taxon>Bacteria</taxon>
        <taxon>Pseudomonadati</taxon>
        <taxon>Pseudomonadota</taxon>
        <taxon>Gammaproteobacteria</taxon>
        <taxon>Chromatiales</taxon>
        <taxon>Halothiobacillaceae</taxon>
        <taxon>Halothiobacillus</taxon>
    </lineage>
</organism>
<evidence type="ECO:0000256" key="10">
    <source>
        <dbReference type="ARBA" id="ARBA00023235"/>
    </source>
</evidence>
<evidence type="ECO:0000256" key="6">
    <source>
        <dbReference type="ARBA" id="ARBA00022806"/>
    </source>
</evidence>
<dbReference type="EMBL" id="CP001801">
    <property type="protein sequence ID" value="ACX95648.1"/>
    <property type="molecule type" value="Genomic_DNA"/>
</dbReference>
<dbReference type="GO" id="GO:0043138">
    <property type="term" value="F:3'-5' DNA helicase activity"/>
    <property type="evidence" value="ECO:0007669"/>
    <property type="project" value="UniProtKB-EC"/>
</dbReference>
<dbReference type="InterPro" id="IPR011545">
    <property type="entry name" value="DEAD/DEAH_box_helicase_dom"/>
</dbReference>
<evidence type="ECO:0000256" key="9">
    <source>
        <dbReference type="ARBA" id="ARBA00023125"/>
    </source>
</evidence>
<protein>
    <recommendedName>
        <fullName evidence="12">Replication restart protein PriA</fullName>
    </recommendedName>
    <alternativeName>
        <fullName evidence="12">ATP-dependent DNA helicase PriA</fullName>
        <ecNumber evidence="12">5.6.2.4</ecNumber>
    </alternativeName>
    <alternativeName>
        <fullName evidence="12">DNA 3'-5' helicase PriA</fullName>
    </alternativeName>
</protein>
<dbReference type="InterPro" id="IPR041236">
    <property type="entry name" value="PriA_C"/>
</dbReference>
<dbReference type="InterPro" id="IPR014001">
    <property type="entry name" value="Helicase_ATP-bd"/>
</dbReference>
<dbReference type="InterPro" id="IPR005259">
    <property type="entry name" value="PriA"/>
</dbReference>
<keyword evidence="3 12" id="KW-0479">Metal-binding</keyword>
<feature type="binding site" evidence="12">
    <location>
        <position position="486"/>
    </location>
    <ligand>
        <name>Zn(2+)</name>
        <dbReference type="ChEBI" id="CHEBI:29105"/>
        <label>2</label>
    </ligand>
</feature>
<dbReference type="InterPro" id="IPR001650">
    <property type="entry name" value="Helicase_C-like"/>
</dbReference>
<dbReference type="Gene3D" id="3.40.50.300">
    <property type="entry name" value="P-loop containing nucleotide triphosphate hydrolases"/>
    <property type="match status" value="2"/>
</dbReference>
<evidence type="ECO:0000256" key="4">
    <source>
        <dbReference type="ARBA" id="ARBA00022741"/>
    </source>
</evidence>
<dbReference type="GO" id="GO:0003677">
    <property type="term" value="F:DNA binding"/>
    <property type="evidence" value="ECO:0007669"/>
    <property type="project" value="UniProtKB-UniRule"/>
</dbReference>
<dbReference type="NCBIfam" id="NF004067">
    <property type="entry name" value="PRK05580.1-4"/>
    <property type="match status" value="1"/>
</dbReference>
<dbReference type="GO" id="GO:0008270">
    <property type="term" value="F:zinc ion binding"/>
    <property type="evidence" value="ECO:0007669"/>
    <property type="project" value="UniProtKB-UniRule"/>
</dbReference>
<dbReference type="Pfam" id="PF17764">
    <property type="entry name" value="PriA_3primeBD"/>
    <property type="match status" value="1"/>
</dbReference>
<dbReference type="Pfam" id="PF00271">
    <property type="entry name" value="Helicase_C"/>
    <property type="match status" value="1"/>
</dbReference>
<evidence type="ECO:0000313" key="15">
    <source>
        <dbReference type="Proteomes" id="UP000009102"/>
    </source>
</evidence>
<dbReference type="GO" id="GO:0006270">
    <property type="term" value="P:DNA replication initiation"/>
    <property type="evidence" value="ECO:0007669"/>
    <property type="project" value="TreeGrafter"/>
</dbReference>
<dbReference type="PANTHER" id="PTHR30580">
    <property type="entry name" value="PRIMOSOMAL PROTEIN N"/>
    <property type="match status" value="1"/>
</dbReference>
<dbReference type="CDD" id="cd17929">
    <property type="entry name" value="DEXHc_priA"/>
    <property type="match status" value="1"/>
</dbReference>
<dbReference type="Pfam" id="PF00270">
    <property type="entry name" value="DEAD"/>
    <property type="match status" value="1"/>
</dbReference>
<reference evidence="14 15" key="1">
    <citation type="submission" date="2009-10" db="EMBL/GenBank/DDBJ databases">
        <title>Complete sequence of Halothiobacillus neapolitanus c2.</title>
        <authorList>
            <consortium name="US DOE Joint Genome Institute"/>
            <person name="Lucas S."/>
            <person name="Copeland A."/>
            <person name="Lapidus A."/>
            <person name="Glavina del Rio T."/>
            <person name="Tice H."/>
            <person name="Bruce D."/>
            <person name="Goodwin L."/>
            <person name="Pitluck S."/>
            <person name="Davenport K."/>
            <person name="Brettin T."/>
            <person name="Detter J.C."/>
            <person name="Han C."/>
            <person name="Tapia R."/>
            <person name="Larimer F."/>
            <person name="Land M."/>
            <person name="Hauser L."/>
            <person name="Kyrpides N."/>
            <person name="Mikhailova N."/>
            <person name="Kerfeld C."/>
            <person name="Cannon G."/>
            <person name="Heinhort S."/>
        </authorList>
    </citation>
    <scope>NUCLEOTIDE SEQUENCE [LARGE SCALE GENOMIC DNA]</scope>
    <source>
        <strain evidence="15">ATCC 23641 / c2</strain>
    </source>
</reference>
<keyword evidence="9 12" id="KW-0238">DNA-binding</keyword>
<keyword evidence="6 12" id="KW-0347">Helicase</keyword>
<feature type="binding site" evidence="12">
    <location>
        <position position="520"/>
    </location>
    <ligand>
        <name>Zn(2+)</name>
        <dbReference type="ChEBI" id="CHEBI:29105"/>
        <label>1</label>
    </ligand>
</feature>
<comment type="subunit">
    <text evidence="12">Component of the replication restart primosome.</text>
</comment>
<accession>D0KYX5</accession>
<dbReference type="eggNOG" id="COG1198">
    <property type="taxonomic scope" value="Bacteria"/>
</dbReference>
<evidence type="ECO:0000256" key="2">
    <source>
        <dbReference type="ARBA" id="ARBA00022705"/>
    </source>
</evidence>
<dbReference type="EC" id="5.6.2.4" evidence="12"/>
<dbReference type="FunFam" id="3.40.50.300:FF:000489">
    <property type="entry name" value="Primosome assembly protein PriA"/>
    <property type="match status" value="1"/>
</dbReference>
<keyword evidence="10 12" id="KW-0413">Isomerase</keyword>
<dbReference type="KEGG" id="hna:Hneap_0799"/>
<evidence type="ECO:0000313" key="14">
    <source>
        <dbReference type="EMBL" id="ACX95648.1"/>
    </source>
</evidence>
<dbReference type="GO" id="GO:0016887">
    <property type="term" value="F:ATP hydrolysis activity"/>
    <property type="evidence" value="ECO:0007669"/>
    <property type="project" value="RHEA"/>
</dbReference>
<feature type="binding site" evidence="12">
    <location>
        <position position="477"/>
    </location>
    <ligand>
        <name>Zn(2+)</name>
        <dbReference type="ChEBI" id="CHEBI:29105"/>
        <label>1</label>
    </ligand>
</feature>
<dbReference type="GO" id="GO:1990077">
    <property type="term" value="C:primosome complex"/>
    <property type="evidence" value="ECO:0007669"/>
    <property type="project" value="UniProtKB-UniRule"/>
</dbReference>
<proteinExistence type="inferred from homology"/>
<gene>
    <name evidence="12" type="primary">priA</name>
    <name evidence="14" type="ordered locus">Hneap_0799</name>
</gene>
<dbReference type="InterPro" id="IPR041222">
    <property type="entry name" value="PriA_3primeBD"/>
</dbReference>
<evidence type="ECO:0000259" key="13">
    <source>
        <dbReference type="PROSITE" id="PS51192"/>
    </source>
</evidence>
<dbReference type="GO" id="GO:0006302">
    <property type="term" value="P:double-strand break repair"/>
    <property type="evidence" value="ECO:0007669"/>
    <property type="project" value="InterPro"/>
</dbReference>
<name>D0KYX5_HALNC</name>
<comment type="similarity">
    <text evidence="12">Belongs to the helicase family. PriA subfamily.</text>
</comment>
<dbReference type="InterPro" id="IPR042115">
    <property type="entry name" value="PriA_3primeBD_sf"/>
</dbReference>
<dbReference type="SMART" id="SM00487">
    <property type="entry name" value="DEXDc"/>
    <property type="match status" value="1"/>
</dbReference>
<dbReference type="Pfam" id="PF18074">
    <property type="entry name" value="PriA_C"/>
    <property type="match status" value="1"/>
</dbReference>
<keyword evidence="15" id="KW-1185">Reference proteome</keyword>
<dbReference type="GO" id="GO:0006310">
    <property type="term" value="P:DNA recombination"/>
    <property type="evidence" value="ECO:0007669"/>
    <property type="project" value="InterPro"/>
</dbReference>
<dbReference type="InterPro" id="IPR027417">
    <property type="entry name" value="P-loop_NTPase"/>
</dbReference>
<dbReference type="PANTHER" id="PTHR30580:SF0">
    <property type="entry name" value="PRIMOSOMAL PROTEIN N"/>
    <property type="match status" value="1"/>
</dbReference>